<dbReference type="EMBL" id="JANBUK010001303">
    <property type="protein sequence ID" value="KAJ2782685.1"/>
    <property type="molecule type" value="Genomic_DNA"/>
</dbReference>
<proteinExistence type="predicted"/>
<organism evidence="1 2">
    <name type="scientific">Coemansia linderi</name>
    <dbReference type="NCBI Taxonomy" id="2663919"/>
    <lineage>
        <taxon>Eukaryota</taxon>
        <taxon>Fungi</taxon>
        <taxon>Fungi incertae sedis</taxon>
        <taxon>Zoopagomycota</taxon>
        <taxon>Kickxellomycotina</taxon>
        <taxon>Kickxellomycetes</taxon>
        <taxon>Kickxellales</taxon>
        <taxon>Kickxellaceae</taxon>
        <taxon>Coemansia</taxon>
    </lineage>
</organism>
<keyword evidence="2" id="KW-1185">Reference proteome</keyword>
<reference evidence="1" key="1">
    <citation type="submission" date="2022-07" db="EMBL/GenBank/DDBJ databases">
        <title>Phylogenomic reconstructions and comparative analyses of Kickxellomycotina fungi.</title>
        <authorList>
            <person name="Reynolds N.K."/>
            <person name="Stajich J.E."/>
            <person name="Barry K."/>
            <person name="Grigoriev I.V."/>
            <person name="Crous P."/>
            <person name="Smith M.E."/>
        </authorList>
    </citation>
    <scope>NUCLEOTIDE SEQUENCE</scope>
    <source>
        <strain evidence="1">BCRC 34191</strain>
    </source>
</reference>
<accession>A0ACC1KBA6</accession>
<sequence>MASLPSPNPLYTPSDLSYSSPDVISDGSEEDDVSPAAIPSAVAVVAFIVVVVLLIICIRRRRRKKREQKIALRLKSEADSRISLPATPLSLSGGSDTHFGQRYYSQSSLTPSRLQSPLTPYSQVSVAPVELSQIHSTQTTHSLAGSGDGQLTVPVAAVSRPRPPPPPPPLRSQTPLPPPPHQSQAPLSLPPHMTLRERADTFSDIPHDDLPPYVDPIEEAMTASTESEASAAPAPSRQPQPPPYHVVRIPAPAGARHQGL</sequence>
<name>A0ACC1KBA6_9FUNG</name>
<evidence type="ECO:0000313" key="2">
    <source>
        <dbReference type="Proteomes" id="UP001140066"/>
    </source>
</evidence>
<dbReference type="Proteomes" id="UP001140066">
    <property type="component" value="Unassembled WGS sequence"/>
</dbReference>
<evidence type="ECO:0000313" key="1">
    <source>
        <dbReference type="EMBL" id="KAJ2782685.1"/>
    </source>
</evidence>
<protein>
    <submittedName>
        <fullName evidence="1">Uncharacterized protein</fullName>
    </submittedName>
</protein>
<gene>
    <name evidence="1" type="ORF">GGI18_003598</name>
</gene>
<comment type="caution">
    <text evidence="1">The sequence shown here is derived from an EMBL/GenBank/DDBJ whole genome shotgun (WGS) entry which is preliminary data.</text>
</comment>